<feature type="domain" description="Iminophenyl-pyruvate dimer synthase" evidence="1">
    <location>
        <begin position="321"/>
        <end position="425"/>
    </location>
</feature>
<dbReference type="AlphaFoldDB" id="A0A0S4QDR8"/>
<keyword evidence="3" id="KW-1185">Reference proteome</keyword>
<dbReference type="InterPro" id="IPR012347">
    <property type="entry name" value="Ferritin-like"/>
</dbReference>
<dbReference type="Pfam" id="PF12902">
    <property type="entry name" value="Ferritin-like"/>
    <property type="match status" value="1"/>
</dbReference>
<evidence type="ECO:0000313" key="3">
    <source>
        <dbReference type="Proteomes" id="UP000198802"/>
    </source>
</evidence>
<reference evidence="3" key="1">
    <citation type="submission" date="2015-11" db="EMBL/GenBank/DDBJ databases">
        <authorList>
            <person name="Varghese N."/>
        </authorList>
    </citation>
    <scope>NUCLEOTIDE SEQUENCE [LARGE SCALE GENOMIC DNA]</scope>
    <source>
        <strain evidence="3">DSM 45899</strain>
    </source>
</reference>
<dbReference type="EMBL" id="FAOZ01000001">
    <property type="protein sequence ID" value="CUU53636.1"/>
    <property type="molecule type" value="Genomic_DNA"/>
</dbReference>
<name>A0A0S4QDR8_9ACTN</name>
<evidence type="ECO:0000259" key="1">
    <source>
        <dbReference type="Pfam" id="PF12902"/>
    </source>
</evidence>
<dbReference type="Proteomes" id="UP000198802">
    <property type="component" value="Unassembled WGS sequence"/>
</dbReference>
<dbReference type="InterPro" id="IPR026820">
    <property type="entry name" value="VioB/RebD_dom"/>
</dbReference>
<proteinExistence type="predicted"/>
<dbReference type="RefSeq" id="WP_091270464.1">
    <property type="nucleotide sequence ID" value="NZ_FAOZ01000001.1"/>
</dbReference>
<evidence type="ECO:0000313" key="2">
    <source>
        <dbReference type="EMBL" id="CUU53636.1"/>
    </source>
</evidence>
<gene>
    <name evidence="2" type="ORF">Ga0074812_101134</name>
</gene>
<accession>A0A0S4QDR8</accession>
<dbReference type="Gene3D" id="1.20.1260.10">
    <property type="match status" value="1"/>
</dbReference>
<organism evidence="2 3">
    <name type="scientific">Parafrankia irregularis</name>
    <dbReference type="NCBI Taxonomy" id="795642"/>
    <lineage>
        <taxon>Bacteria</taxon>
        <taxon>Bacillati</taxon>
        <taxon>Actinomycetota</taxon>
        <taxon>Actinomycetes</taxon>
        <taxon>Frankiales</taxon>
        <taxon>Frankiaceae</taxon>
        <taxon>Parafrankia</taxon>
    </lineage>
</organism>
<protein>
    <submittedName>
        <fullName evidence="2">Ferritin-like</fullName>
    </submittedName>
</protein>
<sequence length="638" mass="69047">MTEPVTGPPAGKIFPRNLTARADHVVRGNPAASRPESGVDNCYPGLEFDQRNLDKAFFPGLTFEFHRPDGAVLRAVDATGIAAERGLTDADLPLHLWAVCGRTTVDQTEADIPTFSCANLGGLDVWRLVHDLMPGRIAILLGPPPGISSPGADVVNGSLNGFRRGDRSVVQRDPDGTVLAVLVADRARYLDPEGVIDPEVYLPGELTRSLCAPWQYDFRDCGCFYWAASKPDVVTSADGQVPYVNFQRADRTAVPPPADLPTEAGRREQELDYAEMLHAWNDLAVVLGGRETAGVAPPPPPGPTAGELARQEVLDELNYLATVEHALSVEYLFAHYSLDAPRLLPDDADEHTRRVHAAATEVYSIAVDEMRHLRWVNEALAMLGQPPNVGRASRIHRQLDRPFQLEPLTPAQLDWFIEVERPSQGTASGVDGMYVQLLTTIDARPDLFPERDRLVHLIKLIIDEGGEHFRRFGLVKGHLAGLAPESYLRTLRADPVDALTEGLADLSDQNYALLLNALQATFALGDRAGGQLLEQARRAMFSLHETNHLLAARGVQPRFALPVPVTLPVPVADHAAGIRRAQETVAELGGAPERRLVLQHGAAHEALLAELQAAGAGTIAAGGTIAPPAQPPPPRTQG</sequence>